<gene>
    <name evidence="20" type="primary">ENTPD3</name>
</gene>
<evidence type="ECO:0000256" key="7">
    <source>
        <dbReference type="ARBA" id="ARBA00022801"/>
    </source>
</evidence>
<feature type="active site" description="Proton acceptor" evidence="15">
    <location>
        <position position="205"/>
    </location>
</feature>
<dbReference type="GO" id="GO:0017111">
    <property type="term" value="F:ribonucleoside triphosphate phosphatase activity"/>
    <property type="evidence" value="ECO:0007669"/>
    <property type="project" value="TreeGrafter"/>
</dbReference>
<evidence type="ECO:0000256" key="14">
    <source>
        <dbReference type="ARBA" id="ARBA00023180"/>
    </source>
</evidence>
<keyword evidence="7 17" id="KW-0378">Hydrolase</keyword>
<dbReference type="GO" id="GO:0045134">
    <property type="term" value="F:UDP phosphatase activity"/>
    <property type="evidence" value="ECO:0007669"/>
    <property type="project" value="TreeGrafter"/>
</dbReference>
<dbReference type="GO" id="GO:0005524">
    <property type="term" value="F:ATP binding"/>
    <property type="evidence" value="ECO:0007669"/>
    <property type="project" value="UniProtKB-KW"/>
</dbReference>
<evidence type="ECO:0000256" key="4">
    <source>
        <dbReference type="ARBA" id="ARBA00009283"/>
    </source>
</evidence>
<dbReference type="InterPro" id="IPR000407">
    <property type="entry name" value="GDA1_CD39_NTPase"/>
</dbReference>
<evidence type="ECO:0000313" key="19">
    <source>
        <dbReference type="Proteomes" id="UP000515159"/>
    </source>
</evidence>
<dbReference type="FunFam" id="3.30.420.150:FF:000002">
    <property type="entry name" value="Ectonucleoside triphosphate diphosphohydrolase 1"/>
    <property type="match status" value="1"/>
</dbReference>
<keyword evidence="6 16" id="KW-0547">Nucleotide-binding</keyword>
<sequence length="535" mass="59912">MPSSSIFPLLDYFPFRFGFLSGVVQKPQEPVATGPIDGSKMPSKTPVIIALVFLLSVAVIITIVFVQIHKKEVLSPGLKYGVVIDAGSSRTTVYVYQWPSEKENNTGMVNQTFKCNVKGSGISSYGNNPQGAAKSIEDCIEKVKEKIPSHQQNSTPVYLGATAGMRLLRSQNEKAANEVLSGIHSYFRNQPFDFRGAQIITGQEEGVYGWITVNYLMGNFLEKNIWRAWARPHGAETTGALDLGGASTQISFIPEKSGQSFKSTVLVTLYGYQYNVYTHSYQCYGRDEAEKKFLALLVQNSPDKSSAENPCYPQNYEVQFTTKHLLSSQCTESLSKADFNPEQTVTIWGTGDPALCRQMVAMLFNFTACDDRDDCSFNAVYQPKVKGKFSAFSGFYYTASALNLTGYFSLETFNFSVWSFCLQNWNKLPLILSKFEETYARSYCFSANYIYYLLVQGYKFNAETWPQIQFQKEVGNSSIAWTLGYMLNLTNMIPAEAELIQFPMSRSIFAGLLFLFTALCVLCLIFLVISLIRAC</sequence>
<evidence type="ECO:0000256" key="8">
    <source>
        <dbReference type="ARBA" id="ARBA00022837"/>
    </source>
</evidence>
<dbReference type="CTD" id="956"/>
<keyword evidence="19" id="KW-1185">Reference proteome</keyword>
<keyword evidence="5 18" id="KW-0812">Transmembrane</keyword>
<dbReference type="PANTHER" id="PTHR11782">
    <property type="entry name" value="ADENOSINE/GUANOSINE DIPHOSPHATASE"/>
    <property type="match status" value="1"/>
</dbReference>
<dbReference type="InParanoid" id="A0A6P8PUZ1"/>
<dbReference type="PANTHER" id="PTHR11782:SF38">
    <property type="entry name" value="ECTONUCLEOSIDE TRIPHOSPHATE DIPHOSPHOHYDROLASE 3"/>
    <property type="match status" value="1"/>
</dbReference>
<keyword evidence="12 18" id="KW-0472">Membrane</keyword>
<keyword evidence="11 18" id="KW-1133">Transmembrane helix</keyword>
<evidence type="ECO:0000256" key="18">
    <source>
        <dbReference type="SAM" id="Phobius"/>
    </source>
</evidence>
<evidence type="ECO:0000256" key="3">
    <source>
        <dbReference type="ARBA" id="ARBA00004141"/>
    </source>
</evidence>
<dbReference type="AlphaFoldDB" id="A0A6P8PUZ1"/>
<evidence type="ECO:0000313" key="20">
    <source>
        <dbReference type="RefSeq" id="XP_033785955.1"/>
    </source>
</evidence>
<evidence type="ECO:0000256" key="1">
    <source>
        <dbReference type="ARBA" id="ARBA00001913"/>
    </source>
</evidence>
<accession>A0A6P8PUZ1</accession>
<feature type="binding site" evidence="16">
    <location>
        <begin position="245"/>
        <end position="249"/>
    </location>
    <ligand>
        <name>ATP</name>
        <dbReference type="ChEBI" id="CHEBI:30616"/>
    </ligand>
</feature>
<evidence type="ECO:0000256" key="16">
    <source>
        <dbReference type="PIRSR" id="PIRSR600407-2"/>
    </source>
</evidence>
<feature type="transmembrane region" description="Helical" evidence="18">
    <location>
        <begin position="508"/>
        <end position="532"/>
    </location>
</feature>
<dbReference type="Proteomes" id="UP000515159">
    <property type="component" value="Chromosome 2"/>
</dbReference>
<keyword evidence="9 16" id="KW-0067">ATP-binding</keyword>
<dbReference type="GO" id="GO:0009134">
    <property type="term" value="P:nucleoside diphosphate catabolic process"/>
    <property type="evidence" value="ECO:0007669"/>
    <property type="project" value="TreeGrafter"/>
</dbReference>
<evidence type="ECO:0000256" key="13">
    <source>
        <dbReference type="ARBA" id="ARBA00023157"/>
    </source>
</evidence>
<dbReference type="OrthoDB" id="6372431at2759"/>
<dbReference type="FunCoup" id="A0A6P8PUZ1">
    <property type="interactions" value="382"/>
</dbReference>
<evidence type="ECO:0000256" key="5">
    <source>
        <dbReference type="ARBA" id="ARBA00022692"/>
    </source>
</evidence>
<evidence type="ECO:0000256" key="9">
    <source>
        <dbReference type="ARBA" id="ARBA00022840"/>
    </source>
</evidence>
<evidence type="ECO:0000256" key="6">
    <source>
        <dbReference type="ARBA" id="ARBA00022741"/>
    </source>
</evidence>
<protein>
    <submittedName>
        <fullName evidence="20">Ectonucleoside triphosphate diphosphohydrolase 3 isoform X1</fullName>
    </submittedName>
</protein>
<keyword evidence="14" id="KW-0325">Glycoprotein</keyword>
<dbReference type="KEGG" id="gsh:117353762"/>
<comment type="subcellular location">
    <subcellularLocation>
        <location evidence="3">Membrane</location>
        <topology evidence="3">Multi-pass membrane protein</topology>
    </subcellularLocation>
</comment>
<dbReference type="FunFam" id="3.30.420.40:FF:000068">
    <property type="entry name" value="Ectonucleoside triphosphate diphosphohydrolase 1"/>
    <property type="match status" value="1"/>
</dbReference>
<evidence type="ECO:0000256" key="11">
    <source>
        <dbReference type="ARBA" id="ARBA00022989"/>
    </source>
</evidence>
<evidence type="ECO:0000256" key="12">
    <source>
        <dbReference type="ARBA" id="ARBA00023136"/>
    </source>
</evidence>
<dbReference type="GeneID" id="117353762"/>
<dbReference type="RefSeq" id="XP_033785955.1">
    <property type="nucleotide sequence ID" value="XM_033930064.1"/>
</dbReference>
<proteinExistence type="inferred from homology"/>
<dbReference type="PROSITE" id="PS01238">
    <property type="entry name" value="GDA1_CD39_NTPASE"/>
    <property type="match status" value="1"/>
</dbReference>
<dbReference type="GO" id="GO:0004382">
    <property type="term" value="F:GDP phosphatase activity"/>
    <property type="evidence" value="ECO:0007669"/>
    <property type="project" value="TreeGrafter"/>
</dbReference>
<evidence type="ECO:0000256" key="10">
    <source>
        <dbReference type="ARBA" id="ARBA00022842"/>
    </source>
</evidence>
<evidence type="ECO:0000256" key="17">
    <source>
        <dbReference type="RuleBase" id="RU003833"/>
    </source>
</evidence>
<evidence type="ECO:0000256" key="15">
    <source>
        <dbReference type="PIRSR" id="PIRSR600407-1"/>
    </source>
</evidence>
<dbReference type="Gene3D" id="3.30.420.150">
    <property type="entry name" value="Exopolyphosphatase. Domain 2"/>
    <property type="match status" value="1"/>
</dbReference>
<name>A0A6P8PUZ1_GEOSA</name>
<dbReference type="Gene3D" id="3.30.420.40">
    <property type="match status" value="1"/>
</dbReference>
<dbReference type="Pfam" id="PF01150">
    <property type="entry name" value="GDA1_CD39"/>
    <property type="match status" value="1"/>
</dbReference>
<organism evidence="19 20">
    <name type="scientific">Geotrypetes seraphini</name>
    <name type="common">Gaboon caecilian</name>
    <name type="synonym">Caecilia seraphini</name>
    <dbReference type="NCBI Taxonomy" id="260995"/>
    <lineage>
        <taxon>Eukaryota</taxon>
        <taxon>Metazoa</taxon>
        <taxon>Chordata</taxon>
        <taxon>Craniata</taxon>
        <taxon>Vertebrata</taxon>
        <taxon>Euteleostomi</taxon>
        <taxon>Amphibia</taxon>
        <taxon>Gymnophiona</taxon>
        <taxon>Geotrypetes</taxon>
    </lineage>
</organism>
<dbReference type="CDD" id="cd24112">
    <property type="entry name" value="ASKHA_NBD_NTPDase3"/>
    <property type="match status" value="1"/>
</dbReference>
<reference evidence="20" key="1">
    <citation type="submission" date="2025-08" db="UniProtKB">
        <authorList>
            <consortium name="RefSeq"/>
        </authorList>
    </citation>
    <scope>IDENTIFICATION</scope>
</reference>
<evidence type="ECO:0000256" key="2">
    <source>
        <dbReference type="ARBA" id="ARBA00001946"/>
    </source>
</evidence>
<keyword evidence="10" id="KW-0460">Magnesium</keyword>
<feature type="transmembrane region" description="Helical" evidence="18">
    <location>
        <begin position="47"/>
        <end position="66"/>
    </location>
</feature>
<comment type="cofactor">
    <cofactor evidence="1">
        <name>Ca(2+)</name>
        <dbReference type="ChEBI" id="CHEBI:29108"/>
    </cofactor>
</comment>
<comment type="cofactor">
    <cofactor evidence="2">
        <name>Mg(2+)</name>
        <dbReference type="ChEBI" id="CHEBI:18420"/>
    </cofactor>
</comment>
<comment type="similarity">
    <text evidence="4 17">Belongs to the GDA1/CD39 NTPase family.</text>
</comment>
<keyword evidence="8" id="KW-0106">Calcium</keyword>
<dbReference type="GO" id="GO:0005886">
    <property type="term" value="C:plasma membrane"/>
    <property type="evidence" value="ECO:0007669"/>
    <property type="project" value="TreeGrafter"/>
</dbReference>
<keyword evidence="13" id="KW-1015">Disulfide bond</keyword>